<gene>
    <name evidence="2" type="ORF">GCM10017083_22300</name>
</gene>
<dbReference type="Pfam" id="PF09991">
    <property type="entry name" value="DUF2232"/>
    <property type="match status" value="1"/>
</dbReference>
<reference evidence="2" key="1">
    <citation type="journal article" date="2014" name="Int. J. Syst. Evol. Microbiol.">
        <title>Complete genome sequence of Corynebacterium casei LMG S-19264T (=DSM 44701T), isolated from a smear-ripened cheese.</title>
        <authorList>
            <consortium name="US DOE Joint Genome Institute (JGI-PGF)"/>
            <person name="Walter F."/>
            <person name="Albersmeier A."/>
            <person name="Kalinowski J."/>
            <person name="Ruckert C."/>
        </authorList>
    </citation>
    <scope>NUCLEOTIDE SEQUENCE</scope>
    <source>
        <strain evidence="2">KCTC 42651</strain>
    </source>
</reference>
<comment type="caution">
    <text evidence="2">The sequence shown here is derived from an EMBL/GenBank/DDBJ whole genome shotgun (WGS) entry which is preliminary data.</text>
</comment>
<reference evidence="2" key="2">
    <citation type="submission" date="2020-09" db="EMBL/GenBank/DDBJ databases">
        <authorList>
            <person name="Sun Q."/>
            <person name="Kim S."/>
        </authorList>
    </citation>
    <scope>NUCLEOTIDE SEQUENCE</scope>
    <source>
        <strain evidence="2">KCTC 42651</strain>
    </source>
</reference>
<dbReference type="EMBL" id="BMZS01000004">
    <property type="protein sequence ID" value="GHD49709.1"/>
    <property type="molecule type" value="Genomic_DNA"/>
</dbReference>
<keyword evidence="1" id="KW-0812">Transmembrane</keyword>
<keyword evidence="3" id="KW-1185">Reference proteome</keyword>
<protein>
    <submittedName>
        <fullName evidence="2">Membrane protein</fullName>
    </submittedName>
</protein>
<feature type="transmembrane region" description="Helical" evidence="1">
    <location>
        <begin position="100"/>
        <end position="121"/>
    </location>
</feature>
<feature type="transmembrane region" description="Helical" evidence="1">
    <location>
        <begin position="31"/>
        <end position="50"/>
    </location>
</feature>
<feature type="transmembrane region" description="Helical" evidence="1">
    <location>
        <begin position="265"/>
        <end position="286"/>
    </location>
</feature>
<evidence type="ECO:0000256" key="1">
    <source>
        <dbReference type="SAM" id="Phobius"/>
    </source>
</evidence>
<dbReference type="Proteomes" id="UP000630353">
    <property type="component" value="Unassembled WGS sequence"/>
</dbReference>
<feature type="transmembrane region" description="Helical" evidence="1">
    <location>
        <begin position="236"/>
        <end position="253"/>
    </location>
</feature>
<sequence>MNSGWLPVGAAAATSALLLFGAPAGSPGGMLLAVLATLPLFLVGLSWGLFHGAAAGAAATFAILFSVGTSAGLYYGVVNALPAALLMWQAERAPDRPDRLVIMLTTCAAAPIVAAALYFGMQEGGLEAAVRGQLEAMLIDAVVDPSGSPPPQWREFVEAIAGIFPAMAATFWALLIAVNGALAQGLLRRFGKNRLPTPDIAAIRAPRVMLGALAVVLALTFVPGGTGFLANNLVPVVVLPLFFGGLSLMHWALRRSAAPGLWLGLLYLLLVVFGWPALILLLIGLVDTIFDFRGRAGPPPAAPTV</sequence>
<dbReference type="InterPro" id="IPR018710">
    <property type="entry name" value="DUF2232"/>
</dbReference>
<feature type="transmembrane region" description="Helical" evidence="1">
    <location>
        <begin position="6"/>
        <end position="24"/>
    </location>
</feature>
<evidence type="ECO:0000313" key="3">
    <source>
        <dbReference type="Proteomes" id="UP000630353"/>
    </source>
</evidence>
<dbReference type="RefSeq" id="WP_189989360.1">
    <property type="nucleotide sequence ID" value="NZ_BMZS01000004.1"/>
</dbReference>
<feature type="transmembrane region" description="Helical" evidence="1">
    <location>
        <begin position="208"/>
        <end position="230"/>
    </location>
</feature>
<dbReference type="AlphaFoldDB" id="A0A918XRF5"/>
<keyword evidence="1" id="KW-1133">Transmembrane helix</keyword>
<evidence type="ECO:0000313" key="2">
    <source>
        <dbReference type="EMBL" id="GHD49709.1"/>
    </source>
</evidence>
<organism evidence="2 3">
    <name type="scientific">Thalassobaculum fulvum</name>
    <dbReference type="NCBI Taxonomy" id="1633335"/>
    <lineage>
        <taxon>Bacteria</taxon>
        <taxon>Pseudomonadati</taxon>
        <taxon>Pseudomonadota</taxon>
        <taxon>Alphaproteobacteria</taxon>
        <taxon>Rhodospirillales</taxon>
        <taxon>Thalassobaculaceae</taxon>
        <taxon>Thalassobaculum</taxon>
    </lineage>
</organism>
<name>A0A918XRF5_9PROT</name>
<proteinExistence type="predicted"/>
<keyword evidence="1" id="KW-0472">Membrane</keyword>
<feature type="transmembrane region" description="Helical" evidence="1">
    <location>
        <begin position="159"/>
        <end position="187"/>
    </location>
</feature>
<feature type="transmembrane region" description="Helical" evidence="1">
    <location>
        <begin position="62"/>
        <end position="88"/>
    </location>
</feature>
<accession>A0A918XRF5</accession>